<feature type="region of interest" description="Disordered" evidence="1">
    <location>
        <begin position="1369"/>
        <end position="1695"/>
    </location>
</feature>
<feature type="compositionally biased region" description="Polar residues" evidence="1">
    <location>
        <begin position="1245"/>
        <end position="1257"/>
    </location>
</feature>
<feature type="region of interest" description="Disordered" evidence="1">
    <location>
        <begin position="598"/>
        <end position="637"/>
    </location>
</feature>
<evidence type="ECO:0000313" key="3">
    <source>
        <dbReference type="Proteomes" id="UP001141552"/>
    </source>
</evidence>
<sequence>MGEEEAEKKGIRGEMVEIEEGVEGEVVGTTDYYFDRVGKPIPILSNASFPVFDAQNPPSRPLAVSEQHRLLFLAYPSGFLVARTKDVMDAAKATPLSSVQDHCLLDVPLANVHILALSSSSSTLAAPVAGHLHFFSVDSLLKKDPKPSSTCSLPDSATVKDFHWRRRSPDNSYLVLSNDAKLFRGALDSPLNHVLDRVDAVEWSPKGSFIAVARNNSIIIYSSKFKEKLHISLPSKSWIGDSDDACTVTVDSIGWVRQDSIVVGCLQQTEDGREENYLLQVIRAKNRKFTEASSEPVLLSFNDQFLGLIDDILPYGSGPYLFLNYMKECGLAVVANRKNTDQHIVLLRWSVDGDADEVTAVDIERDTWLPRIELQENDDDNLIMGLCIDKVSLYEKVKVEVGVEEQKELSPFCVLMCVTLEGKLVMFHTASVKGTLQHVDSAPFDEEEDITTEVPVEIRPSVPASGLGEQTLEQVDAGLQLQAFSGKDTSISRRNEISVDKSVLPCNEDRNSTTTFIADKASQKVTITKYQNVESLENLTLVADGQKLSFTKRHDGSADQQLQPFGLQSAMVRQSSLKTSPKEGSSYAVMDSNKTESQKFSGFGSVPASSFGRSPSDALSQSSHKDLQKGTDMAKELPGRTGSAVQLSAFSHPWSGGKVTYSEGSEGSAVLSTLIQGSKSENDSVRRAVVDVPSSLSGKFSPMTNISGGSVSLNFPVSPERQSASIGSQRFDSLPSIRSLPLPSQENFGFGTSSSQRSYPSKYENKSLSISEPNLSKQSSNVKEMAKELDALLHCIEEPGGFRDSCTVSLRASVEALEQGMGGVSEKCRIWKSMMDERLREIQHLLDKTVQVLARKIYMDGIVKQASDSQYWEFWNRQKLSSELELKRRNILKLNQGLTDQLIELERHFNTLELHRFGENGGHTSRRAMQSRHVPSRHTQSLHSLHSAVSSQLSAAEQLSDCLSKQMAMLNIESPMKQKSMKKELFETIGLPYEASFSSPDTIKVTGISSLKSRVLSSGSAGTTDQSRRCLSSALRSSDSETARRRRDSLDQSWTSCGPAKTTVRRVFLQEGKSTGLKRSSLLDGQQIGSLPGRSAALRFEKQTIFLSGNQDIQNGLPKQATEKRYLEHANDIPMPSQPMGLRSPVMQNNNFSSIQALPMAMQNHGRDMTADKPNGRVSSTENPGSGLIDADNSTLQNEISQNKKSVVSPMLPTKTESLLKPSTMPDLSIRATQLAKSAAKSGENIPTSAKSLFSESPSRKSDPSFPQVGLQFNKAASVSQPGEKLSSSTSSISFAMSSSSVSSSSVNIQSSLPIVSSAAPTLLGTTTFASSSIRTTATLNSNQANSTTSVSSVSSPVFPSGSFSLQPPKMLFSSPSPPVSESPKEECQPLNGQATSPANQTFSAFRPQSAKTELPTGKIHADSVSSLSTLISTEAEIQPPVGKTPPVSTTPKLSASPQKGFELSKTELSSTLDVNATTTAPILQPKPLEFSLKHEPSPSSTPTTEASTKFGSGNQPSLNSKTSLASNVTLNAQPQQSSSVQGPFGVPLSSSLGVSSGKNENLVANVTEEDEMEEEAPESSNGNELSLGSLGGFGIGTSPGPTVPKANPFGSPFGNMGTSQPSSSSFSTAIPTGELFRPASFNFQSPLPSQPSPSSNLGAVSGGFGTGTATQAPNQTQFGRPANVGPGQQALGSVLGSFGQSRQFGTGLTGSGFASGTGFGSASPTGGFSTAATSGGFAGLASGPKGFAGVASGSGGFAGLGSGGGGFAGAAAGGGGGGFGGVAPAGGGSVAAASAGGGFGGVASGGGGFAAAAGSSGGFGGVAPAGGGSVAGGGFGGSSPGGGFPAAGGGFGAFGGQQVGGGFSSFGNNAGGQMGTGGFSGFGAGGGAGGGQQVAGGFSTFNSGGTGKPPQLFTEMRK</sequence>
<feature type="compositionally biased region" description="Low complexity" evidence="1">
    <location>
        <begin position="1579"/>
        <end position="1589"/>
    </location>
</feature>
<evidence type="ECO:0008006" key="4">
    <source>
        <dbReference type="Google" id="ProtNLM"/>
    </source>
</evidence>
<keyword evidence="3" id="KW-1185">Reference proteome</keyword>
<feature type="compositionally biased region" description="Polar residues" evidence="1">
    <location>
        <begin position="1668"/>
        <end position="1679"/>
    </location>
</feature>
<feature type="region of interest" description="Disordered" evidence="1">
    <location>
        <begin position="917"/>
        <end position="943"/>
    </location>
</feature>
<feature type="compositionally biased region" description="Polar residues" evidence="1">
    <location>
        <begin position="1391"/>
        <end position="1404"/>
    </location>
</feature>
<feature type="compositionally biased region" description="Acidic residues" evidence="1">
    <location>
        <begin position="1568"/>
        <end position="1578"/>
    </location>
</feature>
<feature type="compositionally biased region" description="Polar residues" evidence="1">
    <location>
        <begin position="1467"/>
        <end position="1482"/>
    </location>
</feature>
<feature type="compositionally biased region" description="Basic and acidic residues" evidence="1">
    <location>
        <begin position="623"/>
        <end position="637"/>
    </location>
</feature>
<dbReference type="PANTHER" id="PTHR34418:SF3">
    <property type="entry name" value="NUCLEAR PORE COMPLEX PROTEIN NUP214"/>
    <property type="match status" value="1"/>
</dbReference>
<dbReference type="SUPFAM" id="SSF117289">
    <property type="entry name" value="Nucleoporin domain"/>
    <property type="match status" value="1"/>
</dbReference>
<dbReference type="Proteomes" id="UP001141552">
    <property type="component" value="Unassembled WGS sequence"/>
</dbReference>
<feature type="compositionally biased region" description="Polar residues" evidence="1">
    <location>
        <begin position="1424"/>
        <end position="1433"/>
    </location>
</feature>
<reference evidence="2" key="1">
    <citation type="submission" date="2022-02" db="EMBL/GenBank/DDBJ databases">
        <authorList>
            <person name="Henning P.M."/>
            <person name="McCubbin A.G."/>
            <person name="Shore J.S."/>
        </authorList>
    </citation>
    <scope>NUCLEOTIDE SEQUENCE</scope>
    <source>
        <strain evidence="2">F60SS</strain>
        <tissue evidence="2">Leaves</tissue>
    </source>
</reference>
<feature type="region of interest" description="Disordered" evidence="1">
    <location>
        <begin position="1166"/>
        <end position="1194"/>
    </location>
</feature>
<dbReference type="InterPro" id="IPR044694">
    <property type="entry name" value="NUP214"/>
</dbReference>
<organism evidence="2 3">
    <name type="scientific">Turnera subulata</name>
    <dbReference type="NCBI Taxonomy" id="218843"/>
    <lineage>
        <taxon>Eukaryota</taxon>
        <taxon>Viridiplantae</taxon>
        <taxon>Streptophyta</taxon>
        <taxon>Embryophyta</taxon>
        <taxon>Tracheophyta</taxon>
        <taxon>Spermatophyta</taxon>
        <taxon>Magnoliopsida</taxon>
        <taxon>eudicotyledons</taxon>
        <taxon>Gunneridae</taxon>
        <taxon>Pentapetalae</taxon>
        <taxon>rosids</taxon>
        <taxon>fabids</taxon>
        <taxon>Malpighiales</taxon>
        <taxon>Passifloraceae</taxon>
        <taxon>Turnera</taxon>
    </lineage>
</organism>
<reference evidence="2" key="2">
    <citation type="journal article" date="2023" name="Plants (Basel)">
        <title>Annotation of the Turnera subulata (Passifloraceae) Draft Genome Reveals the S-Locus Evolved after the Divergence of Turneroideae from Passifloroideae in a Stepwise Manner.</title>
        <authorList>
            <person name="Henning P.M."/>
            <person name="Roalson E.H."/>
            <person name="Mir W."/>
            <person name="McCubbin A.G."/>
            <person name="Shore J.S."/>
        </authorList>
    </citation>
    <scope>NUCLEOTIDE SEQUENCE</scope>
    <source>
        <strain evidence="2">F60SS</strain>
    </source>
</reference>
<feature type="region of interest" description="Disordered" evidence="1">
    <location>
        <begin position="1234"/>
        <end position="1268"/>
    </location>
</feature>
<gene>
    <name evidence="2" type="ORF">Tsubulata_020557</name>
</gene>
<evidence type="ECO:0000256" key="1">
    <source>
        <dbReference type="SAM" id="MobiDB-lite"/>
    </source>
</evidence>
<feature type="compositionally biased region" description="Polar residues" evidence="1">
    <location>
        <begin position="1447"/>
        <end position="1458"/>
    </location>
</feature>
<comment type="caution">
    <text evidence="2">The sequence shown here is derived from an EMBL/GenBank/DDBJ whole genome shotgun (WGS) entry which is preliminary data.</text>
</comment>
<dbReference type="OrthoDB" id="248320at2759"/>
<feature type="region of interest" description="Disordered" evidence="1">
    <location>
        <begin position="1889"/>
        <end position="1919"/>
    </location>
</feature>
<dbReference type="PANTHER" id="PTHR34418">
    <property type="entry name" value="NUCLEAR PORE COMPLEX PROTEIN NUP214 ISOFORM X1"/>
    <property type="match status" value="1"/>
</dbReference>
<feature type="compositionally biased region" description="Basic and acidic residues" evidence="1">
    <location>
        <begin position="1166"/>
        <end position="1175"/>
    </location>
</feature>
<feature type="compositionally biased region" description="Low complexity" evidence="1">
    <location>
        <begin position="1546"/>
        <end position="1558"/>
    </location>
</feature>
<accession>A0A9Q0FNY6</accession>
<feature type="compositionally biased region" description="Polar residues" evidence="1">
    <location>
        <begin position="1506"/>
        <end position="1542"/>
    </location>
</feature>
<proteinExistence type="predicted"/>
<name>A0A9Q0FNY6_9ROSI</name>
<dbReference type="EMBL" id="JAKUCV010004754">
    <property type="protein sequence ID" value="KAJ4834204.1"/>
    <property type="molecule type" value="Genomic_DNA"/>
</dbReference>
<evidence type="ECO:0000313" key="2">
    <source>
        <dbReference type="EMBL" id="KAJ4834204.1"/>
    </source>
</evidence>
<feature type="compositionally biased region" description="Low complexity" evidence="1">
    <location>
        <begin position="1641"/>
        <end position="1658"/>
    </location>
</feature>
<feature type="compositionally biased region" description="Polar residues" evidence="1">
    <location>
        <begin position="607"/>
        <end position="622"/>
    </location>
</feature>
<protein>
    <recommendedName>
        <fullName evidence="4">Nuclear pore complex protein NUP214</fullName>
    </recommendedName>
</protein>
<feature type="compositionally biased region" description="Basic residues" evidence="1">
    <location>
        <begin position="924"/>
        <end position="936"/>
    </location>
</feature>
<dbReference type="GO" id="GO:0006405">
    <property type="term" value="P:RNA export from nucleus"/>
    <property type="evidence" value="ECO:0007669"/>
    <property type="project" value="InterPro"/>
</dbReference>
<dbReference type="GO" id="GO:0017056">
    <property type="term" value="F:structural constituent of nuclear pore"/>
    <property type="evidence" value="ECO:0007669"/>
    <property type="project" value="InterPro"/>
</dbReference>
<feature type="region of interest" description="Disordered" evidence="1">
    <location>
        <begin position="1015"/>
        <end position="1054"/>
    </location>
</feature>